<reference evidence="1 2" key="1">
    <citation type="journal article" date="2018" name="Front. Plant Sci.">
        <title>Red Clover (Trifolium pratense) and Zigzag Clover (T. medium) - A Picture of Genomic Similarities and Differences.</title>
        <authorList>
            <person name="Dluhosova J."/>
            <person name="Istvanek J."/>
            <person name="Nedelnik J."/>
            <person name="Repkova J."/>
        </authorList>
    </citation>
    <scope>NUCLEOTIDE SEQUENCE [LARGE SCALE GENOMIC DNA]</scope>
    <source>
        <strain evidence="2">cv. 10/8</strain>
        <tissue evidence="1">Leaf</tissue>
    </source>
</reference>
<keyword evidence="2" id="KW-1185">Reference proteome</keyword>
<evidence type="ECO:0000313" key="2">
    <source>
        <dbReference type="Proteomes" id="UP000265520"/>
    </source>
</evidence>
<dbReference type="EMBL" id="LXQA010481166">
    <property type="protein sequence ID" value="MCI54551.1"/>
    <property type="molecule type" value="Genomic_DNA"/>
</dbReference>
<organism evidence="1 2">
    <name type="scientific">Trifolium medium</name>
    <dbReference type="NCBI Taxonomy" id="97028"/>
    <lineage>
        <taxon>Eukaryota</taxon>
        <taxon>Viridiplantae</taxon>
        <taxon>Streptophyta</taxon>
        <taxon>Embryophyta</taxon>
        <taxon>Tracheophyta</taxon>
        <taxon>Spermatophyta</taxon>
        <taxon>Magnoliopsida</taxon>
        <taxon>eudicotyledons</taxon>
        <taxon>Gunneridae</taxon>
        <taxon>Pentapetalae</taxon>
        <taxon>rosids</taxon>
        <taxon>fabids</taxon>
        <taxon>Fabales</taxon>
        <taxon>Fabaceae</taxon>
        <taxon>Papilionoideae</taxon>
        <taxon>50 kb inversion clade</taxon>
        <taxon>NPAAA clade</taxon>
        <taxon>Hologalegina</taxon>
        <taxon>IRL clade</taxon>
        <taxon>Trifolieae</taxon>
        <taxon>Trifolium</taxon>
    </lineage>
</organism>
<dbReference type="AlphaFoldDB" id="A0A392T080"/>
<sequence length="81" mass="9300">MLTPLEEEELLKEAKTVNDGFREDLNGMIPIYCMHILRKNENLNPVDQSRGVLTPTLQVLTEDESMKVEETDTMNITSDNF</sequence>
<proteinExistence type="predicted"/>
<name>A0A392T080_9FABA</name>
<evidence type="ECO:0000313" key="1">
    <source>
        <dbReference type="EMBL" id="MCI54551.1"/>
    </source>
</evidence>
<protein>
    <submittedName>
        <fullName evidence="1">Uncharacterized protein</fullName>
    </submittedName>
</protein>
<comment type="caution">
    <text evidence="1">The sequence shown here is derived from an EMBL/GenBank/DDBJ whole genome shotgun (WGS) entry which is preliminary data.</text>
</comment>
<accession>A0A392T080</accession>
<dbReference type="Proteomes" id="UP000265520">
    <property type="component" value="Unassembled WGS sequence"/>
</dbReference>